<evidence type="ECO:0000259" key="1">
    <source>
        <dbReference type="Pfam" id="PF14088"/>
    </source>
</evidence>
<dbReference type="EMBL" id="AP025628">
    <property type="protein sequence ID" value="BDG61722.1"/>
    <property type="molecule type" value="Genomic_DNA"/>
</dbReference>
<feature type="domain" description="DUF4268" evidence="1">
    <location>
        <begin position="172"/>
        <end position="305"/>
    </location>
</feature>
<dbReference type="GO" id="GO:0003676">
    <property type="term" value="F:nucleic acid binding"/>
    <property type="evidence" value="ECO:0007669"/>
    <property type="project" value="InterPro"/>
</dbReference>
<dbReference type="InterPro" id="IPR011856">
    <property type="entry name" value="tRNA_endonuc-like_dom_sf"/>
</dbReference>
<dbReference type="Gene3D" id="3.40.1350.10">
    <property type="match status" value="1"/>
</dbReference>
<dbReference type="Pfam" id="PF14088">
    <property type="entry name" value="DUF4268"/>
    <property type="match status" value="1"/>
</dbReference>
<dbReference type="AlphaFoldDB" id="A0AA35CPM0"/>
<proteinExistence type="predicted"/>
<dbReference type="KEGG" id="cmic:caldi_28120"/>
<protein>
    <recommendedName>
        <fullName evidence="1">DUF4268 domain-containing protein</fullName>
    </recommendedName>
</protein>
<accession>A0AA35CPM0</accession>
<evidence type="ECO:0000313" key="3">
    <source>
        <dbReference type="Proteomes" id="UP001163687"/>
    </source>
</evidence>
<sequence length="313" mass="35347">MPEFGVIKKVNPREVWPGEAADFTPWLAENLSELGAVLGMELELEQREAPVGGFSADILARDVSRNRMVVIENQFGVTNHDHLGKLLTYAAGYDAATVIWIAEEIREEHRQALDWLNQRTDENVEFFGVIVEVLRIDDSRPAPQFRPVAFPNEWQKATRSARPAPTERGARYQRFFQAVIDDLRRRHGFTGIRTALPQSWVAFSSGVAGVSYGLSFAWGDRVRADVYIDRGDAEWNTRVFEALRARRDEVERQLGRPLEWEPLEGRRACRIAAYRAGSIDADEATLAGIREWAVATLADLKRVFGPLLKDIAG</sequence>
<reference evidence="2" key="1">
    <citation type="submission" date="2022-03" db="EMBL/GenBank/DDBJ databases">
        <title>Complete genome sequence of Caldinitratiruptor microaerophilus.</title>
        <authorList>
            <person name="Mukaiyama R."/>
            <person name="Nishiyama T."/>
            <person name="Ueda K."/>
        </authorList>
    </citation>
    <scope>NUCLEOTIDE SEQUENCE</scope>
    <source>
        <strain evidence="2">JCM 16183</strain>
    </source>
</reference>
<dbReference type="InterPro" id="IPR025364">
    <property type="entry name" value="DUF4268"/>
</dbReference>
<name>A0AA35CPM0_9FIRM</name>
<gene>
    <name evidence="2" type="ORF">caldi_28120</name>
</gene>
<dbReference type="Proteomes" id="UP001163687">
    <property type="component" value="Chromosome"/>
</dbReference>
<keyword evidence="3" id="KW-1185">Reference proteome</keyword>
<dbReference type="RefSeq" id="WP_264842352.1">
    <property type="nucleotide sequence ID" value="NZ_AP025628.1"/>
</dbReference>
<organism evidence="2 3">
    <name type="scientific">Caldinitratiruptor microaerophilus</name>
    <dbReference type="NCBI Taxonomy" id="671077"/>
    <lineage>
        <taxon>Bacteria</taxon>
        <taxon>Bacillati</taxon>
        <taxon>Bacillota</taxon>
        <taxon>Clostridia</taxon>
        <taxon>Eubacteriales</taxon>
        <taxon>Symbiobacteriaceae</taxon>
        <taxon>Caldinitratiruptor</taxon>
    </lineage>
</organism>
<evidence type="ECO:0000313" key="2">
    <source>
        <dbReference type="EMBL" id="BDG61722.1"/>
    </source>
</evidence>